<proteinExistence type="predicted"/>
<reference evidence="1" key="1">
    <citation type="submission" date="2014-09" db="EMBL/GenBank/DDBJ databases">
        <authorList>
            <person name="Magalhaes I.L.F."/>
            <person name="Oliveira U."/>
            <person name="Santos F.R."/>
            <person name="Vidigal T.H.D.A."/>
            <person name="Brescovit A.D."/>
            <person name="Santos A.J."/>
        </authorList>
    </citation>
    <scope>NUCLEOTIDE SEQUENCE</scope>
    <source>
        <tissue evidence="1">Shoot tissue taken approximately 20 cm above the soil surface</tissue>
    </source>
</reference>
<sequence>MVLLGRLLICTYRFNGLSKQMIACLNYVLHIQWFLKQLLAYGSTC</sequence>
<reference evidence="1" key="2">
    <citation type="journal article" date="2015" name="Data Brief">
        <title>Shoot transcriptome of the giant reed, Arundo donax.</title>
        <authorList>
            <person name="Barrero R.A."/>
            <person name="Guerrero F.D."/>
            <person name="Moolhuijzen P."/>
            <person name="Goolsby J.A."/>
            <person name="Tidwell J."/>
            <person name="Bellgard S.E."/>
            <person name="Bellgard M.I."/>
        </authorList>
    </citation>
    <scope>NUCLEOTIDE SEQUENCE</scope>
    <source>
        <tissue evidence="1">Shoot tissue taken approximately 20 cm above the soil surface</tissue>
    </source>
</reference>
<dbReference type="AlphaFoldDB" id="A0A0A8ZEC2"/>
<organism evidence="1">
    <name type="scientific">Arundo donax</name>
    <name type="common">Giant reed</name>
    <name type="synonym">Donax arundinaceus</name>
    <dbReference type="NCBI Taxonomy" id="35708"/>
    <lineage>
        <taxon>Eukaryota</taxon>
        <taxon>Viridiplantae</taxon>
        <taxon>Streptophyta</taxon>
        <taxon>Embryophyta</taxon>
        <taxon>Tracheophyta</taxon>
        <taxon>Spermatophyta</taxon>
        <taxon>Magnoliopsida</taxon>
        <taxon>Liliopsida</taxon>
        <taxon>Poales</taxon>
        <taxon>Poaceae</taxon>
        <taxon>PACMAD clade</taxon>
        <taxon>Arundinoideae</taxon>
        <taxon>Arundineae</taxon>
        <taxon>Arundo</taxon>
    </lineage>
</organism>
<evidence type="ECO:0000313" key="1">
    <source>
        <dbReference type="EMBL" id="JAD37759.1"/>
    </source>
</evidence>
<accession>A0A0A8ZEC2</accession>
<dbReference type="EMBL" id="GBRH01260136">
    <property type="protein sequence ID" value="JAD37759.1"/>
    <property type="molecule type" value="Transcribed_RNA"/>
</dbReference>
<name>A0A0A8ZEC2_ARUDO</name>
<protein>
    <submittedName>
        <fullName evidence="1">Uncharacterized protein</fullName>
    </submittedName>
</protein>